<dbReference type="PROSITE" id="PS00062">
    <property type="entry name" value="ALDOKETO_REDUCTASE_2"/>
    <property type="match status" value="1"/>
</dbReference>
<proteinExistence type="inferred from homology"/>
<dbReference type="InterPro" id="IPR044500">
    <property type="entry name" value="AKR5G"/>
</dbReference>
<dbReference type="Gene3D" id="3.20.20.100">
    <property type="entry name" value="NADP-dependent oxidoreductase domain"/>
    <property type="match status" value="1"/>
</dbReference>
<sequence length="276" mass="31637">MLKNLQSKKTLHNGIEIPYVGLGVFQMKDPRETVEAVKTAIDSGYLSVDTAAVYKNEESVGEGVKESGARREDLFITSKVWNSDQGYDTTLKAFETSLKKLDMDYMDLYLIHWPVEGKYNDTWKALERLYSEGLVKSIGVSNFHQHHLEDLMNNSNEKPVINQIECHPRLNQEKLRTFCQEENIAVEAWSPIAQGRVLDEPALKQIAEKHGKSSAQVILRWHLQNDVVIIPKSVHANRIKENADLFNFELSTDEMNQINDINQDERFGPDPDNFDF</sequence>
<dbReference type="CDD" id="cd19157">
    <property type="entry name" value="AKR_AKR5G1-3"/>
    <property type="match status" value="1"/>
</dbReference>
<keyword evidence="6" id="KW-1185">Reference proteome</keyword>
<comment type="similarity">
    <text evidence="1">Belongs to the aldo/keto reductase family.</text>
</comment>
<dbReference type="PANTHER" id="PTHR43827:SF3">
    <property type="entry name" value="NADP-DEPENDENT OXIDOREDUCTASE DOMAIN-CONTAINING PROTEIN"/>
    <property type="match status" value="1"/>
</dbReference>
<protein>
    <submittedName>
        <fullName evidence="5">Aldo/keto reductase</fullName>
    </submittedName>
</protein>
<dbReference type="Pfam" id="PF00248">
    <property type="entry name" value="Aldo_ket_red"/>
    <property type="match status" value="1"/>
</dbReference>
<comment type="caution">
    <text evidence="5">The sequence shown here is derived from an EMBL/GenBank/DDBJ whole genome shotgun (WGS) entry which is preliminary data.</text>
</comment>
<dbReference type="PIRSF" id="PIRSF000097">
    <property type="entry name" value="AKR"/>
    <property type="match status" value="1"/>
</dbReference>
<organism evidence="5 6">
    <name type="scientific">Rossellomorea oryzaecorticis</name>
    <dbReference type="NCBI Taxonomy" id="1396505"/>
    <lineage>
        <taxon>Bacteria</taxon>
        <taxon>Bacillati</taxon>
        <taxon>Bacillota</taxon>
        <taxon>Bacilli</taxon>
        <taxon>Bacillales</taxon>
        <taxon>Bacillaceae</taxon>
        <taxon>Rossellomorea</taxon>
    </lineage>
</organism>
<reference evidence="5 6" key="1">
    <citation type="submission" date="2024-04" db="EMBL/GenBank/DDBJ databases">
        <title>Bacillus oryzaecorticis sp. nov., a moderately halophilic bacterium isolated from rice husks.</title>
        <authorList>
            <person name="Zhu H.-S."/>
        </authorList>
    </citation>
    <scope>NUCLEOTIDE SEQUENCE [LARGE SCALE GENOMIC DNA]</scope>
    <source>
        <strain evidence="5 6">ZC255</strain>
    </source>
</reference>
<accession>A0ABU9K6Y1</accession>
<feature type="domain" description="NADP-dependent oxidoreductase" evidence="4">
    <location>
        <begin position="26"/>
        <end position="262"/>
    </location>
</feature>
<dbReference type="PRINTS" id="PR00069">
    <property type="entry name" value="ALDKETRDTASE"/>
</dbReference>
<keyword evidence="3" id="KW-0560">Oxidoreductase</keyword>
<gene>
    <name evidence="5" type="ORF">AAEO50_06075</name>
</gene>
<evidence type="ECO:0000256" key="3">
    <source>
        <dbReference type="ARBA" id="ARBA00023002"/>
    </source>
</evidence>
<dbReference type="EMBL" id="JBBYAF010000008">
    <property type="protein sequence ID" value="MEL3971847.1"/>
    <property type="molecule type" value="Genomic_DNA"/>
</dbReference>
<evidence type="ECO:0000313" key="6">
    <source>
        <dbReference type="Proteomes" id="UP001389717"/>
    </source>
</evidence>
<dbReference type="InterPro" id="IPR023210">
    <property type="entry name" value="NADP_OxRdtase_dom"/>
</dbReference>
<name>A0ABU9K6Y1_9BACI</name>
<evidence type="ECO:0000256" key="2">
    <source>
        <dbReference type="ARBA" id="ARBA00022857"/>
    </source>
</evidence>
<dbReference type="InterPro" id="IPR020471">
    <property type="entry name" value="AKR"/>
</dbReference>
<dbReference type="Proteomes" id="UP001389717">
    <property type="component" value="Unassembled WGS sequence"/>
</dbReference>
<evidence type="ECO:0000259" key="4">
    <source>
        <dbReference type="Pfam" id="PF00248"/>
    </source>
</evidence>
<dbReference type="RefSeq" id="WP_341981556.1">
    <property type="nucleotide sequence ID" value="NZ_JBBYAF010000008.1"/>
</dbReference>
<dbReference type="PANTHER" id="PTHR43827">
    <property type="entry name" value="2,5-DIKETO-D-GLUCONIC ACID REDUCTASE"/>
    <property type="match status" value="1"/>
</dbReference>
<keyword evidence="2" id="KW-0521">NADP</keyword>
<dbReference type="PROSITE" id="PS00063">
    <property type="entry name" value="ALDOKETO_REDUCTASE_3"/>
    <property type="match status" value="1"/>
</dbReference>
<dbReference type="SUPFAM" id="SSF51430">
    <property type="entry name" value="NAD(P)-linked oxidoreductase"/>
    <property type="match status" value="1"/>
</dbReference>
<dbReference type="InterPro" id="IPR036812">
    <property type="entry name" value="NAD(P)_OxRdtase_dom_sf"/>
</dbReference>
<evidence type="ECO:0000256" key="1">
    <source>
        <dbReference type="ARBA" id="ARBA00007905"/>
    </source>
</evidence>
<evidence type="ECO:0000313" key="5">
    <source>
        <dbReference type="EMBL" id="MEL3971847.1"/>
    </source>
</evidence>
<dbReference type="InterPro" id="IPR018170">
    <property type="entry name" value="Aldo/ket_reductase_CS"/>
</dbReference>